<comment type="similarity">
    <text evidence="1 6">Belongs to the glycosyl hydrolase 43 family.</text>
</comment>
<accession>A0ABW0LGW5</accession>
<dbReference type="SUPFAM" id="SSF75005">
    <property type="entry name" value="Arabinanase/levansucrase/invertase"/>
    <property type="match status" value="1"/>
</dbReference>
<name>A0ABW0LGW5_9BACI</name>
<dbReference type="Gene3D" id="2.115.10.20">
    <property type="entry name" value="Glycosyl hydrolase domain, family 43"/>
    <property type="match status" value="1"/>
</dbReference>
<dbReference type="Pfam" id="PF04616">
    <property type="entry name" value="Glyco_hydro_43"/>
    <property type="match status" value="1"/>
</dbReference>
<evidence type="ECO:0000313" key="7">
    <source>
        <dbReference type="EMBL" id="MFC5464590.1"/>
    </source>
</evidence>
<protein>
    <submittedName>
        <fullName evidence="7">Glycoside hydrolase family 43 protein</fullName>
    </submittedName>
</protein>
<evidence type="ECO:0000256" key="5">
    <source>
        <dbReference type="ARBA" id="ARBA00023295"/>
    </source>
</evidence>
<keyword evidence="2" id="KW-0624">Polysaccharide degradation</keyword>
<keyword evidence="2" id="KW-0858">Xylan degradation</keyword>
<dbReference type="InterPro" id="IPR006710">
    <property type="entry name" value="Glyco_hydro_43"/>
</dbReference>
<dbReference type="EMBL" id="JBHSMC010000010">
    <property type="protein sequence ID" value="MFC5464590.1"/>
    <property type="molecule type" value="Genomic_DNA"/>
</dbReference>
<comment type="caution">
    <text evidence="7">The sequence shown here is derived from an EMBL/GenBank/DDBJ whole genome shotgun (WGS) entry which is preliminary data.</text>
</comment>
<gene>
    <name evidence="7" type="ORF">ACFPM4_07480</name>
</gene>
<dbReference type="Proteomes" id="UP001596147">
    <property type="component" value="Unassembled WGS sequence"/>
</dbReference>
<reference evidence="8" key="1">
    <citation type="journal article" date="2019" name="Int. J. Syst. Evol. Microbiol.">
        <title>The Global Catalogue of Microorganisms (GCM) 10K type strain sequencing project: providing services to taxonomists for standard genome sequencing and annotation.</title>
        <authorList>
            <consortium name="The Broad Institute Genomics Platform"/>
            <consortium name="The Broad Institute Genome Sequencing Center for Infectious Disease"/>
            <person name="Wu L."/>
            <person name="Ma J."/>
        </authorList>
    </citation>
    <scope>NUCLEOTIDE SEQUENCE [LARGE SCALE GENOMIC DNA]</scope>
    <source>
        <strain evidence="8">CGMCC 1.12237</strain>
    </source>
</reference>
<dbReference type="InterPro" id="IPR023296">
    <property type="entry name" value="Glyco_hydro_beta-prop_sf"/>
</dbReference>
<keyword evidence="5 6" id="KW-0326">Glycosidase</keyword>
<dbReference type="RefSeq" id="WP_382349641.1">
    <property type="nucleotide sequence ID" value="NZ_JBHSMC010000010.1"/>
</dbReference>
<dbReference type="PANTHER" id="PTHR43772">
    <property type="entry name" value="ENDO-1,4-BETA-XYLANASE"/>
    <property type="match status" value="1"/>
</dbReference>
<dbReference type="CDD" id="cd08991">
    <property type="entry name" value="GH43_HoAraf43-like"/>
    <property type="match status" value="1"/>
</dbReference>
<evidence type="ECO:0000256" key="4">
    <source>
        <dbReference type="ARBA" id="ARBA00023277"/>
    </source>
</evidence>
<evidence type="ECO:0000313" key="8">
    <source>
        <dbReference type="Proteomes" id="UP001596147"/>
    </source>
</evidence>
<keyword evidence="4" id="KW-0119">Carbohydrate metabolism</keyword>
<proteinExistence type="inferred from homology"/>
<evidence type="ECO:0000256" key="3">
    <source>
        <dbReference type="ARBA" id="ARBA00022801"/>
    </source>
</evidence>
<dbReference type="PANTHER" id="PTHR43772:SF2">
    <property type="entry name" value="PUTATIVE (AFU_ORTHOLOGUE AFUA_2G04480)-RELATED"/>
    <property type="match status" value="1"/>
</dbReference>
<dbReference type="GO" id="GO:0016787">
    <property type="term" value="F:hydrolase activity"/>
    <property type="evidence" value="ECO:0007669"/>
    <property type="project" value="UniProtKB-KW"/>
</dbReference>
<evidence type="ECO:0000256" key="6">
    <source>
        <dbReference type="RuleBase" id="RU361187"/>
    </source>
</evidence>
<dbReference type="InterPro" id="IPR052176">
    <property type="entry name" value="Glycosyl_Hydrlase_43_Enz"/>
</dbReference>
<organism evidence="7 8">
    <name type="scientific">Lederbergia graminis</name>
    <dbReference type="NCBI Taxonomy" id="735518"/>
    <lineage>
        <taxon>Bacteria</taxon>
        <taxon>Bacillati</taxon>
        <taxon>Bacillota</taxon>
        <taxon>Bacilli</taxon>
        <taxon>Bacillales</taxon>
        <taxon>Bacillaceae</taxon>
        <taxon>Lederbergia</taxon>
    </lineage>
</organism>
<keyword evidence="3 6" id="KW-0378">Hydrolase</keyword>
<evidence type="ECO:0000256" key="1">
    <source>
        <dbReference type="ARBA" id="ARBA00009865"/>
    </source>
</evidence>
<sequence>MSYSSTDVITYKNPVGGMSNIGDPFVLKTEGSYYMYATSAPNGFKVWQSDNLVDWEEKGLAYSKDDQPVVWGTEAFWAPEVIFHRNQYYMTYSARNQEGHLRIAVATSQDPLGPFIDINRDIVKEEGSFIDAHIFIDEDGTPYCYYVRDCSENIIDGQHVSQIFVQKMNDELTELLGEPQLVIQPDCEWEVIAGNYQWNEGPFVLKHEGKYYLMYSANLYASSDYSVGYAVATKPMGPFVKAEENPILVKDMNAGISGPGHNSVTVGPDNETLYIVYHIHTHPDKPSGNRQMAIDRLYFEDGKLKVDGPTSDEQEIKLK</sequence>
<evidence type="ECO:0000256" key="2">
    <source>
        <dbReference type="ARBA" id="ARBA00022651"/>
    </source>
</evidence>
<keyword evidence="8" id="KW-1185">Reference proteome</keyword>